<dbReference type="SMART" id="SM00507">
    <property type="entry name" value="HNHc"/>
    <property type="match status" value="1"/>
</dbReference>
<dbReference type="EMBL" id="JARTLI010000002">
    <property type="protein sequence ID" value="MED5050600.1"/>
    <property type="molecule type" value="Genomic_DNA"/>
</dbReference>
<sequence length="176" mass="20608">MIVKDIPGFDFYQIDEYGNVYKKEMVIKAKNGKKWVSKRKKMKQRLDKYGYKVVSLTKDGESKPYLVHRLVALAFHPIDNSEIMQVNHKDGVKTNNHYKNLEWVTAKENTSHAIKNGLRAITRGEKNGASKLSERDVLKIREMWDLGMKQVKIAELYGISKYTVWKIINKKLWIHI</sequence>
<dbReference type="InterPro" id="IPR003615">
    <property type="entry name" value="HNH_nuc"/>
</dbReference>
<accession>A0ABD5IQN8</accession>
<dbReference type="RefSeq" id="WP_328216723.1">
    <property type="nucleotide sequence ID" value="NZ_JARTLI010000002.1"/>
</dbReference>
<evidence type="ECO:0000313" key="3">
    <source>
        <dbReference type="Proteomes" id="UP001339962"/>
    </source>
</evidence>
<dbReference type="Gene3D" id="3.90.75.20">
    <property type="match status" value="1"/>
</dbReference>
<dbReference type="InterPro" id="IPR044925">
    <property type="entry name" value="His-Me_finger_sf"/>
</dbReference>
<dbReference type="Gene3D" id="1.10.10.60">
    <property type="entry name" value="Homeodomain-like"/>
    <property type="match status" value="1"/>
</dbReference>
<keyword evidence="2" id="KW-0540">Nuclease</keyword>
<evidence type="ECO:0000313" key="2">
    <source>
        <dbReference type="EMBL" id="MED5050600.1"/>
    </source>
</evidence>
<comment type="caution">
    <text evidence="2">The sequence shown here is derived from an EMBL/GenBank/DDBJ whole genome shotgun (WGS) entry which is preliminary data.</text>
</comment>
<protein>
    <submittedName>
        <fullName evidence="2">HNH endonuclease</fullName>
    </submittedName>
</protein>
<dbReference type="GO" id="GO:0004519">
    <property type="term" value="F:endonuclease activity"/>
    <property type="evidence" value="ECO:0007669"/>
    <property type="project" value="UniProtKB-KW"/>
</dbReference>
<dbReference type="Proteomes" id="UP001339962">
    <property type="component" value="Unassembled WGS sequence"/>
</dbReference>
<dbReference type="AlphaFoldDB" id="A0ABD5IQN8"/>
<gene>
    <name evidence="2" type="ORF">P9850_01785</name>
</gene>
<dbReference type="InterPro" id="IPR010902">
    <property type="entry name" value="NUMOD4"/>
</dbReference>
<organism evidence="2 3">
    <name type="scientific">Anoxybacteroides rupiense</name>
    <dbReference type="NCBI Taxonomy" id="311460"/>
    <lineage>
        <taxon>Bacteria</taxon>
        <taxon>Bacillati</taxon>
        <taxon>Bacillota</taxon>
        <taxon>Bacilli</taxon>
        <taxon>Bacillales</taxon>
        <taxon>Anoxybacillaceae</taxon>
        <taxon>Anoxybacteroides</taxon>
    </lineage>
</organism>
<keyword evidence="2" id="KW-0255">Endonuclease</keyword>
<keyword evidence="2" id="KW-0378">Hydrolase</keyword>
<reference evidence="2 3" key="1">
    <citation type="submission" date="2023-03" db="EMBL/GenBank/DDBJ databases">
        <title>Bacillus Genome Sequencing.</title>
        <authorList>
            <person name="Dunlap C."/>
        </authorList>
    </citation>
    <scope>NUCLEOTIDE SEQUENCE [LARGE SCALE GENOMIC DNA]</scope>
    <source>
        <strain evidence="2 3">NRS-38</strain>
    </source>
</reference>
<dbReference type="SUPFAM" id="SSF54060">
    <property type="entry name" value="His-Me finger endonucleases"/>
    <property type="match status" value="1"/>
</dbReference>
<dbReference type="Pfam" id="PF13392">
    <property type="entry name" value="HNH_3"/>
    <property type="match status" value="1"/>
</dbReference>
<proteinExistence type="predicted"/>
<dbReference type="Pfam" id="PF07463">
    <property type="entry name" value="NUMOD4"/>
    <property type="match status" value="1"/>
</dbReference>
<name>A0ABD5IQN8_9BACL</name>
<evidence type="ECO:0000259" key="1">
    <source>
        <dbReference type="SMART" id="SM00507"/>
    </source>
</evidence>
<feature type="domain" description="HNH nuclease" evidence="1">
    <location>
        <begin position="61"/>
        <end position="110"/>
    </location>
</feature>